<organism evidence="2 3">
    <name type="scientific">Daedalea quercina L-15889</name>
    <dbReference type="NCBI Taxonomy" id="1314783"/>
    <lineage>
        <taxon>Eukaryota</taxon>
        <taxon>Fungi</taxon>
        <taxon>Dikarya</taxon>
        <taxon>Basidiomycota</taxon>
        <taxon>Agaricomycotina</taxon>
        <taxon>Agaricomycetes</taxon>
        <taxon>Polyporales</taxon>
        <taxon>Fomitopsis</taxon>
    </lineage>
</organism>
<dbReference type="Proteomes" id="UP000076727">
    <property type="component" value="Unassembled WGS sequence"/>
</dbReference>
<feature type="region of interest" description="Disordered" evidence="1">
    <location>
        <begin position="375"/>
        <end position="487"/>
    </location>
</feature>
<protein>
    <submittedName>
        <fullName evidence="2">Uncharacterized protein</fullName>
    </submittedName>
</protein>
<reference evidence="2 3" key="1">
    <citation type="journal article" date="2016" name="Mol. Biol. Evol.">
        <title>Comparative Genomics of Early-Diverging Mushroom-Forming Fungi Provides Insights into the Origins of Lignocellulose Decay Capabilities.</title>
        <authorList>
            <person name="Nagy L.G."/>
            <person name="Riley R."/>
            <person name="Tritt A."/>
            <person name="Adam C."/>
            <person name="Daum C."/>
            <person name="Floudas D."/>
            <person name="Sun H."/>
            <person name="Yadav J.S."/>
            <person name="Pangilinan J."/>
            <person name="Larsson K.H."/>
            <person name="Matsuura K."/>
            <person name="Barry K."/>
            <person name="Labutti K."/>
            <person name="Kuo R."/>
            <person name="Ohm R.A."/>
            <person name="Bhattacharya S.S."/>
            <person name="Shirouzu T."/>
            <person name="Yoshinaga Y."/>
            <person name="Martin F.M."/>
            <person name="Grigoriev I.V."/>
            <person name="Hibbett D.S."/>
        </authorList>
    </citation>
    <scope>NUCLEOTIDE SEQUENCE [LARGE SCALE GENOMIC DNA]</scope>
    <source>
        <strain evidence="2 3">L-15889</strain>
    </source>
</reference>
<accession>A0A165NFU3</accession>
<feature type="compositionally biased region" description="Gly residues" evidence="1">
    <location>
        <begin position="415"/>
        <end position="426"/>
    </location>
</feature>
<feature type="region of interest" description="Disordered" evidence="1">
    <location>
        <begin position="1"/>
        <end position="21"/>
    </location>
</feature>
<feature type="compositionally biased region" description="Gly residues" evidence="1">
    <location>
        <begin position="388"/>
        <end position="401"/>
    </location>
</feature>
<keyword evidence="3" id="KW-1185">Reference proteome</keyword>
<sequence>MRNPRPTARAPPHRGPPSPVLRCRCGGGGDGGLSSDELGTMCALVTTSLPSPGSTRLSRSRSRSRSRSLPFPLPLSLPWSLPWSLLVLVRVRVHVGICAGLGRPERTCSARGANGRCAGWGVLKAGKRARGAGGGGWGVLGGKSVRGVRALGRGRWLAGGVLAVKRACARANGILLGAGPVCGAHTLSDPRGMYMRRELRTHHGFWGRGRGRWRWGAGLGREEARLAEGRGWCGGGRAEGGHGGAGRAEEEGVVVERVCARRGRAGGGARGGGRRRVRALRGVVCVPVRLPLCVRVVIRDDGAVALLGVCRGGGRGRVGHPVDGVAEGGDELELDEGDVDHAALALDGVGALLVALAHLLLGAARGGRAPEAGAARDEAAHAVEPRGVGRGARARGGGGRLHGMRREEDGRAGRGGEVGGGGGRGRAGLAAEVGAGERHGRRWSARRGWGTLERAKSATQSNMGGRGGGARSGMPPPSRASRGTRQS</sequence>
<feature type="compositionally biased region" description="Basic and acidic residues" evidence="1">
    <location>
        <begin position="404"/>
        <end position="414"/>
    </location>
</feature>
<gene>
    <name evidence="2" type="ORF">DAEQUDRAFT_430757</name>
</gene>
<evidence type="ECO:0000313" key="2">
    <source>
        <dbReference type="EMBL" id="KZT66916.1"/>
    </source>
</evidence>
<proteinExistence type="predicted"/>
<evidence type="ECO:0000313" key="3">
    <source>
        <dbReference type="Proteomes" id="UP000076727"/>
    </source>
</evidence>
<dbReference type="AlphaFoldDB" id="A0A165NFU3"/>
<feature type="region of interest" description="Disordered" evidence="1">
    <location>
        <begin position="50"/>
        <end position="70"/>
    </location>
</feature>
<dbReference type="EMBL" id="KV429082">
    <property type="protein sequence ID" value="KZT66916.1"/>
    <property type="molecule type" value="Genomic_DNA"/>
</dbReference>
<evidence type="ECO:0000256" key="1">
    <source>
        <dbReference type="SAM" id="MobiDB-lite"/>
    </source>
</evidence>
<name>A0A165NFU3_9APHY</name>
<feature type="compositionally biased region" description="Basic and acidic residues" evidence="1">
    <location>
        <begin position="375"/>
        <end position="384"/>
    </location>
</feature>